<sequence length="32" mass="3563">MVVIGKTWDSFWRIGKREVVTDKVGCVLIGIG</sequence>
<organism evidence="1">
    <name type="scientific">marine sediment metagenome</name>
    <dbReference type="NCBI Taxonomy" id="412755"/>
    <lineage>
        <taxon>unclassified sequences</taxon>
        <taxon>metagenomes</taxon>
        <taxon>ecological metagenomes</taxon>
    </lineage>
</organism>
<evidence type="ECO:0000313" key="1">
    <source>
        <dbReference type="EMBL" id="GAG58848.1"/>
    </source>
</evidence>
<accession>X0ZEU5</accession>
<name>X0ZEU5_9ZZZZ</name>
<dbReference type="AlphaFoldDB" id="X0ZEU5"/>
<protein>
    <submittedName>
        <fullName evidence="1">Uncharacterized protein</fullName>
    </submittedName>
</protein>
<reference evidence="1" key="1">
    <citation type="journal article" date="2014" name="Front. Microbiol.">
        <title>High frequency of phylogenetically diverse reductive dehalogenase-homologous genes in deep subseafloor sedimentary metagenomes.</title>
        <authorList>
            <person name="Kawai M."/>
            <person name="Futagami T."/>
            <person name="Toyoda A."/>
            <person name="Takaki Y."/>
            <person name="Nishi S."/>
            <person name="Hori S."/>
            <person name="Arai W."/>
            <person name="Tsubouchi T."/>
            <person name="Morono Y."/>
            <person name="Uchiyama I."/>
            <person name="Ito T."/>
            <person name="Fujiyama A."/>
            <person name="Inagaki F."/>
            <person name="Takami H."/>
        </authorList>
    </citation>
    <scope>NUCLEOTIDE SEQUENCE</scope>
    <source>
        <strain evidence="1">Expedition CK06-06</strain>
    </source>
</reference>
<comment type="caution">
    <text evidence="1">The sequence shown here is derived from an EMBL/GenBank/DDBJ whole genome shotgun (WGS) entry which is preliminary data.</text>
</comment>
<dbReference type="EMBL" id="BART01006167">
    <property type="protein sequence ID" value="GAG58848.1"/>
    <property type="molecule type" value="Genomic_DNA"/>
</dbReference>
<feature type="non-terminal residue" evidence="1">
    <location>
        <position position="32"/>
    </location>
</feature>
<proteinExistence type="predicted"/>
<gene>
    <name evidence="1" type="ORF">S01H4_14043</name>
</gene>